<dbReference type="AlphaFoldDB" id="A0A8C9QYA2"/>
<evidence type="ECO:0000313" key="3">
    <source>
        <dbReference type="Ensembl" id="ENSSFOP00015005288.2"/>
    </source>
</evidence>
<dbReference type="GO" id="GO:0004672">
    <property type="term" value="F:protein kinase activity"/>
    <property type="evidence" value="ECO:0007669"/>
    <property type="project" value="TreeGrafter"/>
</dbReference>
<dbReference type="OrthoDB" id="8777612at2759"/>
<accession>A0A8C9QYA2</accession>
<sequence length="632" mass="69901">MERPEQSDLADGTAGDPGRPPALPIKQRRSLCSQSSSPGSSVDLDPDMDFSSPLEHQNRTPGHAAFPPSAADCHAPHCPIHHFSGHSGSHTVRFLSESTPPPLPKKRLSRALSLPGGALCQQCSYHSHHKNRENPPSAMSPAKGETETAKSELSLESRLTLLGFDTPDSRLPGFFKNFRNQAEVSLDIQRRHLLFLRSMAQKLEGFLFEERSERGAGSLRPSDFVLHEGGEPRQIGRSVFYTAFCPKYPGRRFAAKVLESNGGTADPAHPDCLPPHVNIQQVIAYFPQCPQEQRTQRLQSEREGREENVAEDVAPAGDASPSPRCPPLPWEGTTEPHGNAPDRAGGGSPTVLSLMSKGHGMVIVREMPWGTLEDFVREGTILHRSEPEVYERQLGLLLLQVTQGLQHLRKHTAARADLRPDSVVLVWPDKDTREKSDGRKDGRAEQAEARGQNAGEEKEREEAGERTADIQALWRKRGTPRAILAEFQCVFEAGRPSASEELQLSSLLRYCLHVSENPLLQDERGSFYFRGLLQLATALVEGEARVPDAPGVLQLLLWGPRMEILQQGPSLLPSWLSVKRSLLILKLAERGLSVDQRSLDWEDHLCLQYHCLTPTDTVLRSSTILGLHGIAH</sequence>
<dbReference type="GeneTree" id="ENSGT00940000157066"/>
<evidence type="ECO:0000256" key="2">
    <source>
        <dbReference type="SAM" id="MobiDB-lite"/>
    </source>
</evidence>
<evidence type="ECO:0000256" key="1">
    <source>
        <dbReference type="ARBA" id="ARBA00038349"/>
    </source>
</evidence>
<feature type="region of interest" description="Disordered" evidence="2">
    <location>
        <begin position="89"/>
        <end position="109"/>
    </location>
</feature>
<feature type="region of interest" description="Disordered" evidence="2">
    <location>
        <begin position="126"/>
        <end position="152"/>
    </location>
</feature>
<evidence type="ECO:0000313" key="4">
    <source>
        <dbReference type="Proteomes" id="UP000694397"/>
    </source>
</evidence>
<gene>
    <name evidence="3" type="primary">peak3</name>
</gene>
<protein>
    <submittedName>
        <fullName evidence="3">Inactive tyrosine-protein kinase PEAK1-like</fullName>
    </submittedName>
</protein>
<dbReference type="PANTHER" id="PTHR22972">
    <property type="entry name" value="SERINE/THREONINE PROTEIN KINASE"/>
    <property type="match status" value="1"/>
</dbReference>
<dbReference type="Proteomes" id="UP000694397">
    <property type="component" value="Chromosome 9"/>
</dbReference>
<comment type="similarity">
    <text evidence="1">Belongs to the protein kinase superfamily.</text>
</comment>
<feature type="region of interest" description="Disordered" evidence="2">
    <location>
        <begin position="292"/>
        <end position="346"/>
    </location>
</feature>
<feature type="compositionally biased region" description="Low complexity" evidence="2">
    <location>
        <begin position="30"/>
        <end position="41"/>
    </location>
</feature>
<reference evidence="3 4" key="1">
    <citation type="submission" date="2019-04" db="EMBL/GenBank/DDBJ databases">
        <authorList>
            <consortium name="Wellcome Sanger Institute Data Sharing"/>
        </authorList>
    </citation>
    <scope>NUCLEOTIDE SEQUENCE [LARGE SCALE GENOMIC DNA]</scope>
</reference>
<reference evidence="3" key="2">
    <citation type="submission" date="2025-08" db="UniProtKB">
        <authorList>
            <consortium name="Ensembl"/>
        </authorList>
    </citation>
    <scope>IDENTIFICATION</scope>
</reference>
<feature type="compositionally biased region" description="Basic and acidic residues" evidence="2">
    <location>
        <begin position="455"/>
        <end position="467"/>
    </location>
</feature>
<proteinExistence type="inferred from homology"/>
<dbReference type="Ensembl" id="ENSSFOT00015005375.2">
    <property type="protein sequence ID" value="ENSSFOP00015005288.2"/>
    <property type="gene ID" value="ENSSFOG00015003472.2"/>
</dbReference>
<dbReference type="InterPro" id="IPR051511">
    <property type="entry name" value="MitoQC_Scaffold_Kinases"/>
</dbReference>
<keyword evidence="4" id="KW-1185">Reference proteome</keyword>
<feature type="region of interest" description="Disordered" evidence="2">
    <location>
        <begin position="429"/>
        <end position="467"/>
    </location>
</feature>
<feature type="compositionally biased region" description="Basic and acidic residues" evidence="2">
    <location>
        <begin position="429"/>
        <end position="448"/>
    </location>
</feature>
<organism evidence="3 4">
    <name type="scientific">Scleropages formosus</name>
    <name type="common">Asian bonytongue</name>
    <name type="synonym">Osteoglossum formosum</name>
    <dbReference type="NCBI Taxonomy" id="113540"/>
    <lineage>
        <taxon>Eukaryota</taxon>
        <taxon>Metazoa</taxon>
        <taxon>Chordata</taxon>
        <taxon>Craniata</taxon>
        <taxon>Vertebrata</taxon>
        <taxon>Euteleostomi</taxon>
        <taxon>Actinopterygii</taxon>
        <taxon>Neopterygii</taxon>
        <taxon>Teleostei</taxon>
        <taxon>Osteoglossocephala</taxon>
        <taxon>Osteoglossomorpha</taxon>
        <taxon>Osteoglossiformes</taxon>
        <taxon>Osteoglossidae</taxon>
        <taxon>Scleropages</taxon>
    </lineage>
</organism>
<feature type="compositionally biased region" description="Basic and acidic residues" evidence="2">
    <location>
        <begin position="299"/>
        <end position="308"/>
    </location>
</feature>
<dbReference type="PANTHER" id="PTHR22972:SF5">
    <property type="entry name" value="INACTIVE TYROSINE-PROTEIN KINASE PEAK1"/>
    <property type="match status" value="1"/>
</dbReference>
<reference evidence="3" key="3">
    <citation type="submission" date="2025-09" db="UniProtKB">
        <authorList>
            <consortium name="Ensembl"/>
        </authorList>
    </citation>
    <scope>IDENTIFICATION</scope>
</reference>
<name>A0A8C9QYA2_SCLFO</name>
<feature type="region of interest" description="Disordered" evidence="2">
    <location>
        <begin position="1"/>
        <end position="68"/>
    </location>
</feature>